<accession>A0A1M5JMV5</accession>
<dbReference type="AlphaFoldDB" id="A0A1M5JMV5"/>
<organism evidence="1 2">
    <name type="scientific">Flavobacterium segetis</name>
    <dbReference type="NCBI Taxonomy" id="271157"/>
    <lineage>
        <taxon>Bacteria</taxon>
        <taxon>Pseudomonadati</taxon>
        <taxon>Bacteroidota</taxon>
        <taxon>Flavobacteriia</taxon>
        <taxon>Flavobacteriales</taxon>
        <taxon>Flavobacteriaceae</taxon>
        <taxon>Flavobacterium</taxon>
    </lineage>
</organism>
<keyword evidence="2" id="KW-1185">Reference proteome</keyword>
<dbReference type="Proteomes" id="UP000184036">
    <property type="component" value="Unassembled WGS sequence"/>
</dbReference>
<sequence length="46" mass="5676">MFCFEYYQKHKRSCFSEFFPNRIGLKYKVVGYYLPNVLKLNFTQNI</sequence>
<dbReference type="EMBL" id="FQWE01000011">
    <property type="protein sequence ID" value="SHG41871.1"/>
    <property type="molecule type" value="Genomic_DNA"/>
</dbReference>
<evidence type="ECO:0000313" key="2">
    <source>
        <dbReference type="Proteomes" id="UP000184036"/>
    </source>
</evidence>
<name>A0A1M5JMV5_9FLAO</name>
<proteinExistence type="predicted"/>
<reference evidence="2" key="1">
    <citation type="submission" date="2016-11" db="EMBL/GenBank/DDBJ databases">
        <authorList>
            <person name="Varghese N."/>
            <person name="Submissions S."/>
        </authorList>
    </citation>
    <scope>NUCLEOTIDE SEQUENCE [LARGE SCALE GENOMIC DNA]</scope>
    <source>
        <strain evidence="2">DSM 19741</strain>
    </source>
</reference>
<gene>
    <name evidence="1" type="ORF">SAMN05444396_111109</name>
</gene>
<evidence type="ECO:0000313" key="1">
    <source>
        <dbReference type="EMBL" id="SHG41871.1"/>
    </source>
</evidence>
<protein>
    <submittedName>
        <fullName evidence="1">Uncharacterized protein</fullName>
    </submittedName>
</protein>